<accession>A0A1M6GGX3</accession>
<evidence type="ECO:0000256" key="2">
    <source>
        <dbReference type="ARBA" id="ARBA00004429"/>
    </source>
</evidence>
<evidence type="ECO:0000256" key="4">
    <source>
        <dbReference type="ARBA" id="ARBA00022448"/>
    </source>
</evidence>
<keyword evidence="4 14" id="KW-0813">Transport</keyword>
<dbReference type="Gene3D" id="1.10.3470.10">
    <property type="entry name" value="ABC transporter involved in vitamin B12 uptake, BtuC"/>
    <property type="match status" value="1"/>
</dbReference>
<feature type="transmembrane region" description="Helical" evidence="15">
    <location>
        <begin position="86"/>
        <end position="105"/>
    </location>
</feature>
<name>A0A1M6GGX3_MALRU</name>
<dbReference type="GO" id="GO:0055085">
    <property type="term" value="P:transmembrane transport"/>
    <property type="evidence" value="ECO:0007669"/>
    <property type="project" value="InterPro"/>
</dbReference>
<feature type="transmembrane region" description="Helical" evidence="15">
    <location>
        <begin position="41"/>
        <end position="74"/>
    </location>
</feature>
<dbReference type="PANTHER" id="PTHR30477">
    <property type="entry name" value="ABC-TRANSPORTER METAL-BINDING PROTEIN"/>
    <property type="match status" value="1"/>
</dbReference>
<evidence type="ECO:0000256" key="5">
    <source>
        <dbReference type="ARBA" id="ARBA00022475"/>
    </source>
</evidence>
<dbReference type="CDD" id="cd06550">
    <property type="entry name" value="TM_ABC_iron-siderophores_like"/>
    <property type="match status" value="1"/>
</dbReference>
<organism evidence="16 17">
    <name type="scientific">Malonomonas rubra DSM 5091</name>
    <dbReference type="NCBI Taxonomy" id="1122189"/>
    <lineage>
        <taxon>Bacteria</taxon>
        <taxon>Pseudomonadati</taxon>
        <taxon>Thermodesulfobacteriota</taxon>
        <taxon>Desulfuromonadia</taxon>
        <taxon>Desulfuromonadales</taxon>
        <taxon>Geopsychrobacteraceae</taxon>
        <taxon>Malonomonas</taxon>
    </lineage>
</organism>
<dbReference type="GO" id="GO:0010043">
    <property type="term" value="P:response to zinc ion"/>
    <property type="evidence" value="ECO:0007669"/>
    <property type="project" value="TreeGrafter"/>
</dbReference>
<dbReference type="FunFam" id="1.10.3470.10:FF:000002">
    <property type="entry name" value="Zinc ABC transporter permease subunit ZnuB"/>
    <property type="match status" value="1"/>
</dbReference>
<feature type="transmembrane region" description="Helical" evidence="15">
    <location>
        <begin position="112"/>
        <end position="145"/>
    </location>
</feature>
<feature type="transmembrane region" description="Helical" evidence="15">
    <location>
        <begin position="242"/>
        <end position="259"/>
    </location>
</feature>
<keyword evidence="11" id="KW-0406">Ion transport</keyword>
<evidence type="ECO:0000256" key="9">
    <source>
        <dbReference type="ARBA" id="ARBA00022906"/>
    </source>
</evidence>
<comment type="subcellular location">
    <subcellularLocation>
        <location evidence="2">Cell inner membrane</location>
        <topology evidence="2">Multi-pass membrane protein</topology>
    </subcellularLocation>
    <subcellularLocation>
        <location evidence="14">Cell membrane</location>
        <topology evidence="14">Multi-pass membrane protein</topology>
    </subcellularLocation>
</comment>
<evidence type="ECO:0000256" key="1">
    <source>
        <dbReference type="ARBA" id="ARBA00002313"/>
    </source>
</evidence>
<proteinExistence type="inferred from homology"/>
<dbReference type="EMBL" id="FQZT01000004">
    <property type="protein sequence ID" value="SHJ09210.1"/>
    <property type="molecule type" value="Genomic_DNA"/>
</dbReference>
<dbReference type="Proteomes" id="UP000184171">
    <property type="component" value="Unassembled WGS sequence"/>
</dbReference>
<dbReference type="STRING" id="1122189.SAMN02745165_01547"/>
<reference evidence="16 17" key="1">
    <citation type="submission" date="2016-11" db="EMBL/GenBank/DDBJ databases">
        <authorList>
            <person name="Jaros S."/>
            <person name="Januszkiewicz K."/>
            <person name="Wedrychowicz H."/>
        </authorList>
    </citation>
    <scope>NUCLEOTIDE SEQUENCE [LARGE SCALE GENOMIC DNA]</scope>
    <source>
        <strain evidence="16 17">DSM 5091</strain>
    </source>
</reference>
<dbReference type="AlphaFoldDB" id="A0A1M6GGX3"/>
<evidence type="ECO:0000256" key="3">
    <source>
        <dbReference type="ARBA" id="ARBA00008034"/>
    </source>
</evidence>
<keyword evidence="17" id="KW-1185">Reference proteome</keyword>
<evidence type="ECO:0000256" key="7">
    <source>
        <dbReference type="ARBA" id="ARBA00022692"/>
    </source>
</evidence>
<evidence type="ECO:0000256" key="15">
    <source>
        <dbReference type="SAM" id="Phobius"/>
    </source>
</evidence>
<dbReference type="Pfam" id="PF00950">
    <property type="entry name" value="ABC-3"/>
    <property type="match status" value="1"/>
</dbReference>
<sequence>MLDDFLFRALIGGLGVALIAGPFGSFVVWRRLAYFGDTLAHSALLGVAFGFLLEINLTFGTLIICQVLALLLFVSQKQRLLSGDTLLGILSHGALSLGLVALAFMEDVRVDLVAYLFGDILAIGTADLGWIFGGGGLALVGLIILWKPLLAITVHEDLAQVEGIAVDRINWTFLALIALTVAVMMKVVGLLLVTSLLIIPAATARRFAGNPEMMAVAASLIGCIAVGGGLIGSFYWDTPAGPSIVVAACLIFIASLLLPKRVG</sequence>
<keyword evidence="10 15" id="KW-1133">Transmembrane helix</keyword>
<keyword evidence="9" id="KW-0864">Zinc transport</keyword>
<evidence type="ECO:0000256" key="13">
    <source>
        <dbReference type="ARBA" id="ARBA00040080"/>
    </source>
</evidence>
<dbReference type="GO" id="GO:0006829">
    <property type="term" value="P:zinc ion transport"/>
    <property type="evidence" value="ECO:0007669"/>
    <property type="project" value="UniProtKB-KW"/>
</dbReference>
<dbReference type="SUPFAM" id="SSF81345">
    <property type="entry name" value="ABC transporter involved in vitamin B12 uptake, BtuC"/>
    <property type="match status" value="1"/>
</dbReference>
<evidence type="ECO:0000256" key="10">
    <source>
        <dbReference type="ARBA" id="ARBA00022989"/>
    </source>
</evidence>
<keyword evidence="5" id="KW-1003">Cell membrane</keyword>
<keyword evidence="8" id="KW-0862">Zinc</keyword>
<evidence type="ECO:0000256" key="12">
    <source>
        <dbReference type="ARBA" id="ARBA00023136"/>
    </source>
</evidence>
<evidence type="ECO:0000256" key="6">
    <source>
        <dbReference type="ARBA" id="ARBA00022519"/>
    </source>
</evidence>
<dbReference type="InterPro" id="IPR001626">
    <property type="entry name" value="ABC_TroCD"/>
</dbReference>
<feature type="transmembrane region" description="Helical" evidence="15">
    <location>
        <begin position="6"/>
        <end position="29"/>
    </location>
</feature>
<keyword evidence="12 15" id="KW-0472">Membrane</keyword>
<feature type="transmembrane region" description="Helical" evidence="15">
    <location>
        <begin position="173"/>
        <end position="202"/>
    </location>
</feature>
<evidence type="ECO:0000313" key="16">
    <source>
        <dbReference type="EMBL" id="SHJ09210.1"/>
    </source>
</evidence>
<gene>
    <name evidence="16" type="ORF">SAMN02745165_01547</name>
</gene>
<feature type="transmembrane region" description="Helical" evidence="15">
    <location>
        <begin position="214"/>
        <end position="236"/>
    </location>
</feature>
<comment type="similarity">
    <text evidence="3 14">Belongs to the ABC-3 integral membrane protein family.</text>
</comment>
<evidence type="ECO:0000256" key="8">
    <source>
        <dbReference type="ARBA" id="ARBA00022833"/>
    </source>
</evidence>
<dbReference type="GO" id="GO:0043190">
    <property type="term" value="C:ATP-binding cassette (ABC) transporter complex"/>
    <property type="evidence" value="ECO:0007669"/>
    <property type="project" value="InterPro"/>
</dbReference>
<dbReference type="InterPro" id="IPR037294">
    <property type="entry name" value="ABC_BtuC-like"/>
</dbReference>
<dbReference type="PANTHER" id="PTHR30477:SF23">
    <property type="entry name" value="HIGH-AFFINITY ZINC UPTAKE SYSTEM MEMBRANE PROTEIN ZNUB"/>
    <property type="match status" value="1"/>
</dbReference>
<keyword evidence="6" id="KW-0997">Cell inner membrane</keyword>
<evidence type="ECO:0000313" key="17">
    <source>
        <dbReference type="Proteomes" id="UP000184171"/>
    </source>
</evidence>
<evidence type="ECO:0000256" key="14">
    <source>
        <dbReference type="RuleBase" id="RU003943"/>
    </source>
</evidence>
<keyword evidence="7 14" id="KW-0812">Transmembrane</keyword>
<evidence type="ECO:0000256" key="11">
    <source>
        <dbReference type="ARBA" id="ARBA00023065"/>
    </source>
</evidence>
<comment type="function">
    <text evidence="1">Involved in the high-affinity zinc uptake transport system.</text>
</comment>
<protein>
    <recommendedName>
        <fullName evidence="13">High-affinity zinc uptake system membrane protein ZnuB</fullName>
    </recommendedName>
</protein>